<dbReference type="PANTHER" id="PTHR34978:SF3">
    <property type="entry name" value="SLR0241 PROTEIN"/>
    <property type="match status" value="1"/>
</dbReference>
<sequence>MMVIVFKSVLLFALLFGLYLLVLSRLKMPAFNRYFLLCIPILSLSIPFIPLVGFDQVKIDLELHNLIGLEPIGIRTILLIIYIIVTSLFIGRFVHQLFILIRQLRQNEKIKSAKTTIVLLNEPVVPHTFFRWIFVYAPDYKNNNIDPILFTHEKAHVNQYHSLDVIFAQWVKILFWFNPVVFAWYNQLRLNHEYLADAVVIENHGKIDQYQRLLLHLVDPKPRLALVSSSTFSRTRTRFIMMGKQPRKPLQNLVKLTLVPLFVLLLFLFSNPNSSSEHSNGEHGREHHLHSK</sequence>
<keyword evidence="4" id="KW-1185">Reference proteome</keyword>
<comment type="caution">
    <text evidence="3">The sequence shown here is derived from an EMBL/GenBank/DDBJ whole genome shotgun (WGS) entry which is preliminary data.</text>
</comment>
<dbReference type="Pfam" id="PF05569">
    <property type="entry name" value="Peptidase_M56"/>
    <property type="match status" value="1"/>
</dbReference>
<dbReference type="RefSeq" id="WP_097442101.1">
    <property type="nucleotide sequence ID" value="NZ_NBWU01000001.1"/>
</dbReference>
<keyword evidence="1" id="KW-0472">Membrane</keyword>
<dbReference type="EMBL" id="NBWU01000001">
    <property type="protein sequence ID" value="PCE66580.1"/>
    <property type="molecule type" value="Genomic_DNA"/>
</dbReference>
<keyword evidence="1" id="KW-1133">Transmembrane helix</keyword>
<dbReference type="AlphaFoldDB" id="A0A2A4GF27"/>
<evidence type="ECO:0000313" key="4">
    <source>
        <dbReference type="Proteomes" id="UP000219559"/>
    </source>
</evidence>
<dbReference type="PANTHER" id="PTHR34978">
    <property type="entry name" value="POSSIBLE SENSOR-TRANSDUCER PROTEIN BLAR"/>
    <property type="match status" value="1"/>
</dbReference>
<dbReference type="InterPro" id="IPR052173">
    <property type="entry name" value="Beta-lactam_resp_regulator"/>
</dbReference>
<feature type="transmembrane region" description="Helical" evidence="1">
    <location>
        <begin position="74"/>
        <end position="101"/>
    </location>
</feature>
<dbReference type="OrthoDB" id="1522859at2"/>
<feature type="transmembrane region" description="Helical" evidence="1">
    <location>
        <begin position="34"/>
        <end position="54"/>
    </location>
</feature>
<accession>A0A2A4GF27</accession>
<dbReference type="InterPro" id="IPR008756">
    <property type="entry name" value="Peptidase_M56"/>
</dbReference>
<dbReference type="Proteomes" id="UP000219559">
    <property type="component" value="Unassembled WGS sequence"/>
</dbReference>
<evidence type="ECO:0000259" key="2">
    <source>
        <dbReference type="Pfam" id="PF05569"/>
    </source>
</evidence>
<keyword evidence="1" id="KW-0812">Transmembrane</keyword>
<feature type="transmembrane region" description="Helical" evidence="1">
    <location>
        <begin position="252"/>
        <end position="270"/>
    </location>
</feature>
<reference evidence="3 4" key="1">
    <citation type="submission" date="2017-04" db="EMBL/GenBank/DDBJ databases">
        <title>A new member of the family Flavobacteriaceae isolated from ascidians.</title>
        <authorList>
            <person name="Chen L."/>
        </authorList>
    </citation>
    <scope>NUCLEOTIDE SEQUENCE [LARGE SCALE GENOMIC DNA]</scope>
    <source>
        <strain evidence="3 4">HQA918</strain>
    </source>
</reference>
<evidence type="ECO:0000313" key="3">
    <source>
        <dbReference type="EMBL" id="PCE66580.1"/>
    </source>
</evidence>
<name>A0A2A4GF27_9FLAO</name>
<organism evidence="3 4">
    <name type="scientific">Sediminicola luteus</name>
    <dbReference type="NCBI Taxonomy" id="319238"/>
    <lineage>
        <taxon>Bacteria</taxon>
        <taxon>Pseudomonadati</taxon>
        <taxon>Bacteroidota</taxon>
        <taxon>Flavobacteriia</taxon>
        <taxon>Flavobacteriales</taxon>
        <taxon>Flavobacteriaceae</taxon>
        <taxon>Sediminicola</taxon>
    </lineage>
</organism>
<feature type="transmembrane region" description="Helical" evidence="1">
    <location>
        <begin position="6"/>
        <end position="22"/>
    </location>
</feature>
<evidence type="ECO:0000256" key="1">
    <source>
        <dbReference type="SAM" id="Phobius"/>
    </source>
</evidence>
<protein>
    <recommendedName>
        <fullName evidence="2">Peptidase M56 domain-containing protein</fullName>
    </recommendedName>
</protein>
<gene>
    <name evidence="3" type="ORF">B7P33_04590</name>
</gene>
<feature type="domain" description="Peptidase M56" evidence="2">
    <location>
        <begin position="80"/>
        <end position="241"/>
    </location>
</feature>
<proteinExistence type="predicted"/>